<proteinExistence type="predicted"/>
<comment type="caution">
    <text evidence="1">The sequence shown here is derived from an EMBL/GenBank/DDBJ whole genome shotgun (WGS) entry which is preliminary data.</text>
</comment>
<organism evidence="1">
    <name type="scientific">marine sediment metagenome</name>
    <dbReference type="NCBI Taxonomy" id="412755"/>
    <lineage>
        <taxon>unclassified sequences</taxon>
        <taxon>metagenomes</taxon>
        <taxon>ecological metagenomes</taxon>
    </lineage>
</organism>
<dbReference type="AlphaFoldDB" id="A0A0F8XQ66"/>
<evidence type="ECO:0000313" key="1">
    <source>
        <dbReference type="EMBL" id="KKK71157.1"/>
    </source>
</evidence>
<protein>
    <submittedName>
        <fullName evidence="1">Uncharacterized protein</fullName>
    </submittedName>
</protein>
<dbReference type="EMBL" id="LAZR01057860">
    <property type="protein sequence ID" value="KKK71157.1"/>
    <property type="molecule type" value="Genomic_DNA"/>
</dbReference>
<name>A0A0F8XQ66_9ZZZZ</name>
<feature type="non-terminal residue" evidence="1">
    <location>
        <position position="1"/>
    </location>
</feature>
<sequence>PKLKKEQKRNKEVEKIEEGKIKSIKTPKNNITLKNKKQKLKGKKFKRERHISDNREEYLHKCPNCNADVIGYIENGILYLKAIQIKKLI</sequence>
<accession>A0A0F8XQ66</accession>
<gene>
    <name evidence="1" type="ORF">LCGC14_2916730</name>
</gene>
<reference evidence="1" key="1">
    <citation type="journal article" date="2015" name="Nature">
        <title>Complex archaea that bridge the gap between prokaryotes and eukaryotes.</title>
        <authorList>
            <person name="Spang A."/>
            <person name="Saw J.H."/>
            <person name="Jorgensen S.L."/>
            <person name="Zaremba-Niedzwiedzka K."/>
            <person name="Martijn J."/>
            <person name="Lind A.E."/>
            <person name="van Eijk R."/>
            <person name="Schleper C."/>
            <person name="Guy L."/>
            <person name="Ettema T.J."/>
        </authorList>
    </citation>
    <scope>NUCLEOTIDE SEQUENCE</scope>
</reference>